<gene>
    <name evidence="1" type="ORF">NCTC12078_00957</name>
</gene>
<evidence type="ECO:0000313" key="1">
    <source>
        <dbReference type="EMBL" id="VFB02971.1"/>
    </source>
</evidence>
<organism evidence="1 2">
    <name type="scientific">Chryseobacterium taihuense</name>
    <dbReference type="NCBI Taxonomy" id="1141221"/>
    <lineage>
        <taxon>Bacteria</taxon>
        <taxon>Pseudomonadati</taxon>
        <taxon>Bacteroidota</taxon>
        <taxon>Flavobacteriia</taxon>
        <taxon>Flavobacteriales</taxon>
        <taxon>Weeksellaceae</taxon>
        <taxon>Chryseobacterium group</taxon>
        <taxon>Chryseobacterium</taxon>
    </lineage>
</organism>
<dbReference type="SUPFAM" id="SSF55961">
    <property type="entry name" value="Bet v1-like"/>
    <property type="match status" value="1"/>
</dbReference>
<dbReference type="InterPro" id="IPR011256">
    <property type="entry name" value="Reg_factor_effector_dom_sf"/>
</dbReference>
<dbReference type="EMBL" id="LR215974">
    <property type="protein sequence ID" value="VFB02971.1"/>
    <property type="molecule type" value="Genomic_DNA"/>
</dbReference>
<sequence length="346" mass="40066">MRFIKFTTVIIALLIGAYAASMYFFVDESKKFTIEKEIDFPLEKVFNQFDNLQNFTRWNNFFASSKNIVIDYYLPYEGQGSAISYNDPASKDGGEMFIRYSNPNKTLRYQLFEDEDENPTLIDVKFTPISTEKTKITWFVHTPKLPLLSRAQNFWTEDKFADNIDKSMLNLKNVLSNKVEKDNMLATIKYDSVMVEKEDERMILGVNVSASNKKDALYRNIVMNFNKVNNFVTMDLGKKNDEIGYPVLITDADNFKDKEVSYFLGIPLSKKIGITDNNFSFRSVSPTQNYVIYYKGSYEGRIKSIQQLIQQAKKDEMRFGDVYQTFIESPSEGNAVNMKLSLSVYK</sequence>
<evidence type="ECO:0000313" key="2">
    <source>
        <dbReference type="Proteomes" id="UP000290013"/>
    </source>
</evidence>
<dbReference type="Gene3D" id="3.30.530.20">
    <property type="match status" value="1"/>
</dbReference>
<dbReference type="SUPFAM" id="SSF55136">
    <property type="entry name" value="Probable bacterial effector-binding domain"/>
    <property type="match status" value="1"/>
</dbReference>
<dbReference type="Proteomes" id="UP000290013">
    <property type="component" value="Chromosome"/>
</dbReference>
<protein>
    <submittedName>
        <fullName evidence="1">Transcriptional regulator, effector-binding domain/component</fullName>
    </submittedName>
</protein>
<accession>A0A4U8W9K9</accession>
<name>A0A4U8W9K9_9FLAO</name>
<dbReference type="KEGG" id="ctai:NCTC12078_00957"/>
<proteinExistence type="predicted"/>
<dbReference type="AlphaFoldDB" id="A0A4U8W9K9"/>
<dbReference type="InterPro" id="IPR023393">
    <property type="entry name" value="START-like_dom_sf"/>
</dbReference>
<dbReference type="RefSeq" id="WP_130913697.1">
    <property type="nucleotide sequence ID" value="NZ_LR215974.1"/>
</dbReference>
<reference evidence="1 2" key="1">
    <citation type="submission" date="2019-02" db="EMBL/GenBank/DDBJ databases">
        <authorList>
            <consortium name="Pathogen Informatics"/>
        </authorList>
    </citation>
    <scope>NUCLEOTIDE SEQUENCE [LARGE SCALE GENOMIC DNA]</scope>
    <source>
        <strain evidence="1 2">3012STDY6944375</strain>
    </source>
</reference>